<dbReference type="GO" id="GO:0000428">
    <property type="term" value="C:DNA-directed RNA polymerase complex"/>
    <property type="evidence" value="ECO:0007669"/>
    <property type="project" value="UniProtKB-KW"/>
</dbReference>
<dbReference type="PIRSF" id="PIRSF000774">
    <property type="entry name" value="RpoN"/>
    <property type="match status" value="1"/>
</dbReference>
<dbReference type="Proteomes" id="UP000823637">
    <property type="component" value="Unassembled WGS sequence"/>
</dbReference>
<dbReference type="GO" id="GO:0016779">
    <property type="term" value="F:nucleotidyltransferase activity"/>
    <property type="evidence" value="ECO:0007669"/>
    <property type="project" value="UniProtKB-KW"/>
</dbReference>
<keyword evidence="4" id="KW-0548">Nucleotidyltransferase</keyword>
<feature type="domain" description="RNA polymerase sigma factor 54 core-binding" evidence="11">
    <location>
        <begin position="120"/>
        <end position="316"/>
    </location>
</feature>
<evidence type="ECO:0000256" key="4">
    <source>
        <dbReference type="ARBA" id="ARBA00022695"/>
    </source>
</evidence>
<keyword evidence="7" id="KW-0238">DNA-binding</keyword>
<evidence type="ECO:0000256" key="9">
    <source>
        <dbReference type="SAM" id="MobiDB-lite"/>
    </source>
</evidence>
<dbReference type="PRINTS" id="PR00045">
    <property type="entry name" value="SIGMA54FCT"/>
</dbReference>
<keyword evidence="2" id="KW-0240">DNA-directed RNA polymerase</keyword>
<evidence type="ECO:0000313" key="13">
    <source>
        <dbReference type="Proteomes" id="UP000823637"/>
    </source>
</evidence>
<reference evidence="12" key="1">
    <citation type="submission" date="2020-10" db="EMBL/GenBank/DDBJ databases">
        <authorList>
            <person name="Gilroy R."/>
        </authorList>
    </citation>
    <scope>NUCLEOTIDE SEQUENCE</scope>
    <source>
        <strain evidence="12">D3-1215</strain>
    </source>
</reference>
<dbReference type="InterPro" id="IPR007046">
    <property type="entry name" value="RNA_pol_sigma_54_core-bd"/>
</dbReference>
<evidence type="ECO:0000259" key="11">
    <source>
        <dbReference type="Pfam" id="PF04963"/>
    </source>
</evidence>
<dbReference type="GO" id="GO:0003677">
    <property type="term" value="F:DNA binding"/>
    <property type="evidence" value="ECO:0007669"/>
    <property type="project" value="UniProtKB-KW"/>
</dbReference>
<sequence length="499" mass="56911">MAIEQQLSQRLQQKLSPQQLQVVKLLEYSVLELEDKIKHEIEENPALEEGAGQEDRIPENESGLHDEEGRDAVQDDDFSENEVPETYEVPDIADSYGDYDDYSPSDGYGVYTENNRNIAENTYSTDGSFHEYLEGQLGTMDMDGRMRKFCDYIVGNLDEEGYLRREISQLADDINMTTRETVNETELFEALDIVQNLEPAGVGARSLEECLMLQLQRKKMTPAIDNAMRIIEEAFDEFSLKHYDKVRSRLGISEDDVKAAVSEILKLNPKPGNAWSEGPVMRRMDTITPDFIYDSETRNLSLNNKDIPPLRVSRAYRELFEDYKGNSKNRTAAMRDAVNFAKQKIDSAKSFIDALKQREDTLLKVMRAIITLQRDYFDSGDESMLKPMTMKDVAALSGCDISTVSRVSSSKYIQTDFGIFPLKYFFSEGIMTTGGEEVSTKEIKRILKECIDGEDKSKPLPDEKLCDILKAKGFVIARRTVAKYREQLGLPVARLRRRL</sequence>
<evidence type="ECO:0000256" key="8">
    <source>
        <dbReference type="ARBA" id="ARBA00023163"/>
    </source>
</evidence>
<gene>
    <name evidence="12" type="primary">rpoN</name>
    <name evidence="12" type="ORF">IAC32_06835</name>
</gene>
<comment type="similarity">
    <text evidence="1">Belongs to the sigma-54 factor family.</text>
</comment>
<keyword evidence="5" id="KW-0805">Transcription regulation</keyword>
<feature type="compositionally biased region" description="Basic and acidic residues" evidence="9">
    <location>
        <begin position="53"/>
        <end position="73"/>
    </location>
</feature>
<dbReference type="PROSITE" id="PS50044">
    <property type="entry name" value="SIGMA54_3"/>
    <property type="match status" value="1"/>
</dbReference>
<dbReference type="PANTHER" id="PTHR32248:SF4">
    <property type="entry name" value="RNA POLYMERASE SIGMA-54 FACTOR"/>
    <property type="match status" value="1"/>
</dbReference>
<evidence type="ECO:0000256" key="3">
    <source>
        <dbReference type="ARBA" id="ARBA00022679"/>
    </source>
</evidence>
<keyword evidence="6" id="KW-0731">Sigma factor</keyword>
<keyword evidence="3" id="KW-0808">Transferase</keyword>
<evidence type="ECO:0000256" key="2">
    <source>
        <dbReference type="ARBA" id="ARBA00022478"/>
    </source>
</evidence>
<evidence type="ECO:0000256" key="7">
    <source>
        <dbReference type="ARBA" id="ARBA00023125"/>
    </source>
</evidence>
<evidence type="ECO:0000256" key="6">
    <source>
        <dbReference type="ARBA" id="ARBA00023082"/>
    </source>
</evidence>
<evidence type="ECO:0000313" key="12">
    <source>
        <dbReference type="EMBL" id="MBO8447441.1"/>
    </source>
</evidence>
<dbReference type="InterPro" id="IPR038709">
    <property type="entry name" value="RpoN_core-bd_sf"/>
</dbReference>
<feature type="region of interest" description="Disordered" evidence="9">
    <location>
        <begin position="42"/>
        <end position="111"/>
    </location>
</feature>
<dbReference type="Pfam" id="PF00309">
    <property type="entry name" value="Sigma54_AID"/>
    <property type="match status" value="1"/>
</dbReference>
<reference evidence="12" key="2">
    <citation type="journal article" date="2021" name="PeerJ">
        <title>Extensive microbial diversity within the chicken gut microbiome revealed by metagenomics and culture.</title>
        <authorList>
            <person name="Gilroy R."/>
            <person name="Ravi A."/>
            <person name="Getino M."/>
            <person name="Pursley I."/>
            <person name="Horton D.L."/>
            <person name="Alikhan N.F."/>
            <person name="Baker D."/>
            <person name="Gharbi K."/>
            <person name="Hall N."/>
            <person name="Watson M."/>
            <person name="Adriaenssens E.M."/>
            <person name="Foster-Nyarko E."/>
            <person name="Jarju S."/>
            <person name="Secka A."/>
            <person name="Antonio M."/>
            <person name="Oren A."/>
            <person name="Chaudhuri R.R."/>
            <person name="La Ragione R."/>
            <person name="Hildebrand F."/>
            <person name="Pallen M.J."/>
        </authorList>
    </citation>
    <scope>NUCLEOTIDE SEQUENCE</scope>
    <source>
        <strain evidence="12">D3-1215</strain>
    </source>
</reference>
<dbReference type="GO" id="GO:0001216">
    <property type="term" value="F:DNA-binding transcription activator activity"/>
    <property type="evidence" value="ECO:0007669"/>
    <property type="project" value="InterPro"/>
</dbReference>
<evidence type="ECO:0000259" key="10">
    <source>
        <dbReference type="Pfam" id="PF04552"/>
    </source>
</evidence>
<accession>A0A9D9EG27</accession>
<dbReference type="PANTHER" id="PTHR32248">
    <property type="entry name" value="RNA POLYMERASE SIGMA-54 FACTOR"/>
    <property type="match status" value="1"/>
</dbReference>
<dbReference type="InterPro" id="IPR000394">
    <property type="entry name" value="RNA_pol_sigma_54"/>
</dbReference>
<evidence type="ECO:0000256" key="5">
    <source>
        <dbReference type="ARBA" id="ARBA00023015"/>
    </source>
</evidence>
<evidence type="ECO:0000256" key="1">
    <source>
        <dbReference type="ARBA" id="ARBA00008798"/>
    </source>
</evidence>
<dbReference type="Gene3D" id="1.10.10.1330">
    <property type="entry name" value="RNA polymerase sigma-54 factor, core-binding domain"/>
    <property type="match status" value="1"/>
</dbReference>
<dbReference type="GO" id="GO:0016987">
    <property type="term" value="F:sigma factor activity"/>
    <property type="evidence" value="ECO:0007669"/>
    <property type="project" value="UniProtKB-KW"/>
</dbReference>
<proteinExistence type="inferred from homology"/>
<name>A0A9D9EG27_9BACT</name>
<dbReference type="NCBIfam" id="TIGR02395">
    <property type="entry name" value="rpoN_sigma"/>
    <property type="match status" value="1"/>
</dbReference>
<organism evidence="12 13">
    <name type="scientific">Candidatus Enterocola intestinipullorum</name>
    <dbReference type="NCBI Taxonomy" id="2840783"/>
    <lineage>
        <taxon>Bacteria</taxon>
        <taxon>Pseudomonadati</taxon>
        <taxon>Bacteroidota</taxon>
        <taxon>Bacteroidia</taxon>
        <taxon>Bacteroidales</taxon>
        <taxon>Candidatus Enterocola</taxon>
    </lineage>
</organism>
<protein>
    <submittedName>
        <fullName evidence="12">RNA polymerase factor sigma-54</fullName>
    </submittedName>
</protein>
<dbReference type="PROSITE" id="PS00718">
    <property type="entry name" value="SIGMA54_2"/>
    <property type="match status" value="1"/>
</dbReference>
<keyword evidence="8" id="KW-0804">Transcription</keyword>
<comment type="caution">
    <text evidence="12">The sequence shown here is derived from an EMBL/GenBank/DDBJ whole genome shotgun (WGS) entry which is preliminary data.</text>
</comment>
<dbReference type="GO" id="GO:0006352">
    <property type="term" value="P:DNA-templated transcription initiation"/>
    <property type="evidence" value="ECO:0007669"/>
    <property type="project" value="InterPro"/>
</dbReference>
<feature type="domain" description="RNA polymerase sigma factor 54 DNA-binding" evidence="10">
    <location>
        <begin position="339"/>
        <end position="498"/>
    </location>
</feature>
<dbReference type="EMBL" id="JADIMR010000101">
    <property type="protein sequence ID" value="MBO8447441.1"/>
    <property type="molecule type" value="Genomic_DNA"/>
</dbReference>
<feature type="compositionally biased region" description="Acidic residues" evidence="9">
    <location>
        <begin position="74"/>
        <end position="85"/>
    </location>
</feature>
<dbReference type="Gene3D" id="1.10.10.60">
    <property type="entry name" value="Homeodomain-like"/>
    <property type="match status" value="1"/>
</dbReference>
<dbReference type="Pfam" id="PF04963">
    <property type="entry name" value="Sigma54_CBD"/>
    <property type="match status" value="1"/>
</dbReference>
<dbReference type="AlphaFoldDB" id="A0A9D9EG27"/>
<dbReference type="InterPro" id="IPR007634">
    <property type="entry name" value="RNA_pol_sigma_54_DNA-bd"/>
</dbReference>
<dbReference type="Pfam" id="PF04552">
    <property type="entry name" value="Sigma54_DBD"/>
    <property type="match status" value="1"/>
</dbReference>